<dbReference type="GO" id="GO:0006420">
    <property type="term" value="P:arginyl-tRNA aminoacylation"/>
    <property type="evidence" value="ECO:0007669"/>
    <property type="project" value="InterPro"/>
</dbReference>
<keyword evidence="2" id="KW-0547">Nucleotide-binding</keyword>
<evidence type="ECO:0000259" key="4">
    <source>
        <dbReference type="SMART" id="SM00836"/>
    </source>
</evidence>
<dbReference type="OrthoDB" id="9803211at2"/>
<dbReference type="GO" id="GO:0004814">
    <property type="term" value="F:arginine-tRNA ligase activity"/>
    <property type="evidence" value="ECO:0007669"/>
    <property type="project" value="InterPro"/>
</dbReference>
<reference evidence="5 6" key="1">
    <citation type="submission" date="2010-01" db="EMBL/GenBank/DDBJ databases">
        <title>The complete genome of Thermobispora bispora DSM 43833.</title>
        <authorList>
            <consortium name="US DOE Joint Genome Institute (JGI-PGF)"/>
            <person name="Lucas S."/>
            <person name="Copeland A."/>
            <person name="Lapidus A."/>
            <person name="Glavina del Rio T."/>
            <person name="Dalin E."/>
            <person name="Tice H."/>
            <person name="Bruce D."/>
            <person name="Goodwin L."/>
            <person name="Pitluck S."/>
            <person name="Kyrpides N."/>
            <person name="Mavromatis K."/>
            <person name="Ivanova N."/>
            <person name="Mikhailova N."/>
            <person name="Chertkov O."/>
            <person name="Brettin T."/>
            <person name="Detter J.C."/>
            <person name="Han C."/>
            <person name="Larimer F."/>
            <person name="Land M."/>
            <person name="Hauser L."/>
            <person name="Markowitz V."/>
            <person name="Cheng J.-F."/>
            <person name="Hugenholtz P."/>
            <person name="Woyke T."/>
            <person name="Wu D."/>
            <person name="Jando M."/>
            <person name="Schneider S."/>
            <person name="Klenk H.-P."/>
            <person name="Eisen J.A."/>
        </authorList>
    </citation>
    <scope>NUCLEOTIDE SEQUENCE [LARGE SCALE GENOMIC DNA]</scope>
    <source>
        <strain evidence="6">ATCC 19993 / DSM 43833 / CBS 139.67 / JCM 10125 / KCTC 9307 / NBRC 14880 / R51</strain>
    </source>
</reference>
<feature type="domain" description="DALR anticodon binding" evidence="4">
    <location>
        <begin position="109"/>
        <end position="222"/>
    </location>
</feature>
<dbReference type="InterPro" id="IPR008909">
    <property type="entry name" value="DALR_anticod-bd"/>
</dbReference>
<evidence type="ECO:0000256" key="1">
    <source>
        <dbReference type="ARBA" id="ARBA00022598"/>
    </source>
</evidence>
<evidence type="ECO:0000313" key="6">
    <source>
        <dbReference type="Proteomes" id="UP000006640"/>
    </source>
</evidence>
<evidence type="ECO:0000256" key="2">
    <source>
        <dbReference type="ARBA" id="ARBA00022741"/>
    </source>
</evidence>
<dbReference type="SUPFAM" id="SSF47323">
    <property type="entry name" value="Anticodon-binding domain of a subclass of class I aminoacyl-tRNA synthetases"/>
    <property type="match status" value="1"/>
</dbReference>
<dbReference type="RefSeq" id="WP_013131134.1">
    <property type="nucleotide sequence ID" value="NC_014165.1"/>
</dbReference>
<accession>D6Y6M9</accession>
<dbReference type="KEGG" id="tbi:Tbis_0877"/>
<proteinExistence type="predicted"/>
<evidence type="ECO:0000256" key="3">
    <source>
        <dbReference type="ARBA" id="ARBA00022840"/>
    </source>
</evidence>
<dbReference type="HOGENOM" id="CLU_1151362_0_0_11"/>
<evidence type="ECO:0000313" key="5">
    <source>
        <dbReference type="EMBL" id="ADG87601.1"/>
    </source>
</evidence>
<dbReference type="AlphaFoldDB" id="D6Y6M9"/>
<dbReference type="GO" id="GO:0005524">
    <property type="term" value="F:ATP binding"/>
    <property type="evidence" value="ECO:0007669"/>
    <property type="project" value="UniProtKB-KW"/>
</dbReference>
<sequence length="222" mass="24140">MTPTQLAELLGEPPVPHGSWERAAVYASAAALRSGRPPRAAAEELAARLRGREGIAGVRVRDDGFLMIEVACPGEIVREIVTAGPPRIAEPAEAPPDHPRTWDNPGFVVRYAHARAAAVERWADALGVPWDGFRPELLADPHDRAVLRLLAEPPSRGAGRDPRWAGYAERLALAYHDAHERAPAVPRGDEPVREVHTARLWLARAVRAVLSAVLATPLPERI</sequence>
<dbReference type="Proteomes" id="UP000006640">
    <property type="component" value="Chromosome"/>
</dbReference>
<name>D6Y6M9_THEBD</name>
<keyword evidence="1" id="KW-0436">Ligase</keyword>
<dbReference type="EMBL" id="CP001874">
    <property type="protein sequence ID" value="ADG87601.1"/>
    <property type="molecule type" value="Genomic_DNA"/>
</dbReference>
<dbReference type="Gene3D" id="1.10.730.10">
    <property type="entry name" value="Isoleucyl-tRNA Synthetase, Domain 1"/>
    <property type="match status" value="1"/>
</dbReference>
<keyword evidence="3" id="KW-0067">ATP-binding</keyword>
<organism evidence="5 6">
    <name type="scientific">Thermobispora bispora (strain ATCC 19993 / DSM 43833 / CBS 139.67 / JCM 10125 / KCTC 9307 / NBRC 14880 / R51)</name>
    <dbReference type="NCBI Taxonomy" id="469371"/>
    <lineage>
        <taxon>Bacteria</taxon>
        <taxon>Bacillati</taxon>
        <taxon>Actinomycetota</taxon>
        <taxon>Actinomycetes</taxon>
        <taxon>Streptosporangiales</taxon>
        <taxon>Streptosporangiaceae</taxon>
        <taxon>Thermobispora</taxon>
    </lineage>
</organism>
<keyword evidence="6" id="KW-1185">Reference proteome</keyword>
<dbReference type="eggNOG" id="COG0018">
    <property type="taxonomic scope" value="Bacteria"/>
</dbReference>
<dbReference type="STRING" id="469371.Tbis_0877"/>
<protein>
    <submittedName>
        <fullName evidence="5">DALR anticodon binding domain protein</fullName>
    </submittedName>
</protein>
<gene>
    <name evidence="5" type="ordered locus">Tbis_0877</name>
</gene>
<dbReference type="InterPro" id="IPR009080">
    <property type="entry name" value="tRNAsynth_Ia_anticodon-bd"/>
</dbReference>
<dbReference type="SMART" id="SM00836">
    <property type="entry name" value="DALR_1"/>
    <property type="match status" value="1"/>
</dbReference>